<dbReference type="PRINTS" id="PR00111">
    <property type="entry name" value="ABHYDROLASE"/>
</dbReference>
<organism evidence="2 3">
    <name type="scientific">Chryseobacterium hagamense</name>
    <dbReference type="NCBI Taxonomy" id="395935"/>
    <lineage>
        <taxon>Bacteria</taxon>
        <taxon>Pseudomonadati</taxon>
        <taxon>Bacteroidota</taxon>
        <taxon>Flavobacteriia</taxon>
        <taxon>Flavobacteriales</taxon>
        <taxon>Weeksellaceae</taxon>
        <taxon>Chryseobacterium group</taxon>
        <taxon>Chryseobacterium</taxon>
    </lineage>
</organism>
<dbReference type="Gene3D" id="3.40.50.1820">
    <property type="entry name" value="alpha/beta hydrolase"/>
    <property type="match status" value="1"/>
</dbReference>
<dbReference type="Pfam" id="PF00561">
    <property type="entry name" value="Abhydrolase_1"/>
    <property type="match status" value="1"/>
</dbReference>
<name>A0A511YRT8_9FLAO</name>
<dbReference type="OrthoDB" id="9773293at2"/>
<reference evidence="2 3" key="1">
    <citation type="submission" date="2019-07" db="EMBL/GenBank/DDBJ databases">
        <title>Whole genome shotgun sequence of Chryseobacterium hagamense NBRC 105253.</title>
        <authorList>
            <person name="Hosoyama A."/>
            <person name="Uohara A."/>
            <person name="Ohji S."/>
            <person name="Ichikawa N."/>
        </authorList>
    </citation>
    <scope>NUCLEOTIDE SEQUENCE [LARGE SCALE GENOMIC DNA]</scope>
    <source>
        <strain evidence="2 3">NBRC 105253</strain>
    </source>
</reference>
<accession>A0A511YRT8</accession>
<gene>
    <name evidence="2" type="ORF">CHA01nite_36510</name>
</gene>
<dbReference type="RefSeq" id="WP_146944132.1">
    <property type="nucleotide sequence ID" value="NZ_BJYJ01000037.1"/>
</dbReference>
<dbReference type="InterPro" id="IPR000639">
    <property type="entry name" value="Epox_hydrolase-like"/>
</dbReference>
<comment type="caution">
    <text evidence="2">The sequence shown here is derived from an EMBL/GenBank/DDBJ whole genome shotgun (WGS) entry which is preliminary data.</text>
</comment>
<dbReference type="AlphaFoldDB" id="A0A511YRT8"/>
<evidence type="ECO:0000259" key="1">
    <source>
        <dbReference type="Pfam" id="PF00561"/>
    </source>
</evidence>
<dbReference type="SUPFAM" id="SSF53474">
    <property type="entry name" value="alpha/beta-Hydrolases"/>
    <property type="match status" value="1"/>
</dbReference>
<dbReference type="GO" id="GO:0016020">
    <property type="term" value="C:membrane"/>
    <property type="evidence" value="ECO:0007669"/>
    <property type="project" value="TreeGrafter"/>
</dbReference>
<sequence>MENQYTDETLIRGWDGFTNHHVEVNGTRLHYADGGSGMPVICLPGWPQTWYSYRTIAPRLAENFRVIVVDIRGMGSSATPASGYDKKTMAADIRELILQLGLKQAFIMGHDIGGMVAMSLAHNFPDIVSGLIVADGLHPSEGMLQMPLIPAEGTFTDKIDPRQPYTWWMGFNQIKGLPEQLLEGRYRYLLDWLFSYVMTDESRISGFEKEVYAAVYNQKERIRASNAWYQTFHQDMADGKNYQKLTLPVLGIASNVSYGFYQHALPFSAENYELVHLADTGHYMFEENPEAVLEAVSAFLEKAASGGNILQDK</sequence>
<dbReference type="PRINTS" id="PR00412">
    <property type="entry name" value="EPOXHYDRLASE"/>
</dbReference>
<keyword evidence="3" id="KW-1185">Reference proteome</keyword>
<feature type="domain" description="AB hydrolase-1" evidence="1">
    <location>
        <begin position="39"/>
        <end position="144"/>
    </location>
</feature>
<dbReference type="EMBL" id="BJYJ01000037">
    <property type="protein sequence ID" value="GEN77911.1"/>
    <property type="molecule type" value="Genomic_DNA"/>
</dbReference>
<dbReference type="InterPro" id="IPR000073">
    <property type="entry name" value="AB_hydrolase_1"/>
</dbReference>
<proteinExistence type="predicted"/>
<dbReference type="PANTHER" id="PTHR43798">
    <property type="entry name" value="MONOACYLGLYCEROL LIPASE"/>
    <property type="match status" value="1"/>
</dbReference>
<dbReference type="Proteomes" id="UP000321863">
    <property type="component" value="Unassembled WGS sequence"/>
</dbReference>
<dbReference type="InterPro" id="IPR050266">
    <property type="entry name" value="AB_hydrolase_sf"/>
</dbReference>
<dbReference type="InterPro" id="IPR029058">
    <property type="entry name" value="AB_hydrolase_fold"/>
</dbReference>
<evidence type="ECO:0000313" key="2">
    <source>
        <dbReference type="EMBL" id="GEN77911.1"/>
    </source>
</evidence>
<dbReference type="PANTHER" id="PTHR43798:SF33">
    <property type="entry name" value="HYDROLASE, PUTATIVE (AFU_ORTHOLOGUE AFUA_2G14860)-RELATED"/>
    <property type="match status" value="1"/>
</dbReference>
<protein>
    <submittedName>
        <fullName evidence="2">Hydrolase</fullName>
    </submittedName>
</protein>
<evidence type="ECO:0000313" key="3">
    <source>
        <dbReference type="Proteomes" id="UP000321863"/>
    </source>
</evidence>
<dbReference type="GO" id="GO:0016787">
    <property type="term" value="F:hydrolase activity"/>
    <property type="evidence" value="ECO:0007669"/>
    <property type="project" value="UniProtKB-KW"/>
</dbReference>
<keyword evidence="2" id="KW-0378">Hydrolase</keyword>